<feature type="domain" description="X-Tfes XVIPCD" evidence="2">
    <location>
        <begin position="18"/>
        <end position="123"/>
    </location>
</feature>
<dbReference type="AlphaFoldDB" id="G7USV6"/>
<accession>G7USV6</accession>
<name>G7USV6_PSEUP</name>
<evidence type="ECO:0000259" key="2">
    <source>
        <dbReference type="Pfam" id="PF20410"/>
    </source>
</evidence>
<proteinExistence type="predicted"/>
<feature type="region of interest" description="Disordered" evidence="1">
    <location>
        <begin position="1"/>
        <end position="22"/>
    </location>
</feature>
<gene>
    <name evidence="3" type="ordered locus">DSC_00820</name>
</gene>
<dbReference type="Pfam" id="PF20410">
    <property type="entry name" value="X-Tfes_XVIPCD"/>
    <property type="match status" value="1"/>
</dbReference>
<feature type="region of interest" description="Disordered" evidence="1">
    <location>
        <begin position="115"/>
        <end position="141"/>
    </location>
</feature>
<dbReference type="InterPro" id="IPR046519">
    <property type="entry name" value="X-Tfes_XVIPCD"/>
</dbReference>
<organism evidence="3 4">
    <name type="scientific">Pseudoxanthomonas spadix (strain BD-a59)</name>
    <dbReference type="NCBI Taxonomy" id="1045855"/>
    <lineage>
        <taxon>Bacteria</taxon>
        <taxon>Pseudomonadati</taxon>
        <taxon>Pseudomonadota</taxon>
        <taxon>Gammaproteobacteria</taxon>
        <taxon>Lysobacterales</taxon>
        <taxon>Lysobacteraceae</taxon>
        <taxon>Pseudoxanthomonas</taxon>
    </lineage>
</organism>
<reference evidence="3 4" key="1">
    <citation type="journal article" date="2012" name="J. Bacteriol.">
        <title>Complete Genome Sequence of the BTEX-Degrading Bacterium Pseudoxanthomonas spadix BD-a59.</title>
        <authorList>
            <person name="Lee S.H."/>
            <person name="Jin H.M."/>
            <person name="Lee H.J."/>
            <person name="Kim J.M."/>
            <person name="Jeon C.O."/>
        </authorList>
    </citation>
    <scope>NUCLEOTIDE SEQUENCE [LARGE SCALE GENOMIC DNA]</scope>
    <source>
        <strain evidence="3 4">BD-a59</strain>
    </source>
</reference>
<protein>
    <recommendedName>
        <fullName evidence="2">X-Tfes XVIPCD domain-containing protein</fullName>
    </recommendedName>
</protein>
<dbReference type="Proteomes" id="UP000005870">
    <property type="component" value="Chromosome"/>
</dbReference>
<evidence type="ECO:0000313" key="3">
    <source>
        <dbReference type="EMBL" id="AER54817.1"/>
    </source>
</evidence>
<evidence type="ECO:0000313" key="4">
    <source>
        <dbReference type="Proteomes" id="UP000005870"/>
    </source>
</evidence>
<dbReference type="RefSeq" id="WP_014162138.1">
    <property type="nucleotide sequence ID" value="NC_016147.2"/>
</dbReference>
<dbReference type="HOGENOM" id="CLU_135696_0_0_6"/>
<dbReference type="EMBL" id="CP003093">
    <property type="protein sequence ID" value="AER54817.1"/>
    <property type="molecule type" value="Genomic_DNA"/>
</dbReference>
<dbReference type="eggNOG" id="COG5153">
    <property type="taxonomic scope" value="Bacteria"/>
</dbReference>
<keyword evidence="4" id="KW-1185">Reference proteome</keyword>
<dbReference type="OrthoDB" id="6005581at2"/>
<sequence>MSAPAPAQPHSSELIGPDHPEHPEHRLYQQIARGVHRLDAEVGRTPDQASARMIARLLPLAREKGFRRVDHVVLSRHIGLVEQGENVFLVQGRLDDPAHKRAFISTDEATATPVADSLERLEAVNAQRRRRRRSGAQHDDD</sequence>
<evidence type="ECO:0000256" key="1">
    <source>
        <dbReference type="SAM" id="MobiDB-lite"/>
    </source>
</evidence>
<dbReference type="KEGG" id="psd:DSC_00820"/>
<dbReference type="STRING" id="1045855.DSC_00820"/>